<reference evidence="4 5" key="1">
    <citation type="submission" date="2017-06" db="EMBL/GenBank/DDBJ databases">
        <authorList>
            <person name="Kim H.J."/>
            <person name="Triplett B.A."/>
        </authorList>
    </citation>
    <scope>NUCLEOTIDE SEQUENCE [LARGE SCALE GENOMIC DNA]</scope>
    <source>
        <strain evidence="4 5">DSM 43151</strain>
    </source>
</reference>
<dbReference type="OrthoDB" id="9779865at2"/>
<feature type="domain" description="DUF3152" evidence="3">
    <location>
        <begin position="654"/>
        <end position="813"/>
    </location>
</feature>
<sequence>MANATNASSDPAAGATPPAAGRRARNEPADRRARNEPTRAKATAAATGTSTKSVVTAPADSAKTTRARNAAGEPAKPQSAEKSPVPKAAKTSGPRGDVTEEQAAPPRSARATTPRKTVTQAADQVPHATAEQEEPGPSGGRHRRKAEPLENSTGRHRMTADSPRARHRAEPSAEAPQSPPDVDPETGLPPGMTRGILELAAERLAASRSVQPTDGEEPEPAEEPPRPAARRTGRSAGTPGLRAPGASTAGTRPGLGSRPPLASRPPAGPPEAVRPPTNYAEPEPRRPRATSPDETAADPSDSDSGPGRPARRRPIVRPAPPVSPAPLSHPAPPVSLSHPQQFVQPLVTAAGDSSWQPESSAAYQGSGVPQSPAVFQPEELLAAPPGDTAPDTAEIPQVVPEPETESPVGFWSTTDHPPAGLPRSVRLPATLPEGLWHQTIRRPAPDDHPTDEQPACVEAPENAPLASTAPDSTAPDRAAPDRAAPDSAAPDSAAPDSAAPDNAALVSPVLEDEVPEFEPPANRLPHQPVPARPPSGDDAPIVEIDRTVPPPDVDGPAELHARLTPSGRKLLRRRRRVTFMAYLLVVAMVLVIGHELRDRRQPAAVEGGAARHAAEPIGAAAPRQDPDRTDQVGSVQGAEPTADKPSGRPGYLTYVTTRGPILGESGDLYQFRVAVEETVPGVSADDFAEMIDRTLGDERSWIADGKVRLRRIPKPDGHPDFTIYLVSPETSEKMCAVGGLHTEGFTSCRVPRQVIINGDRWASGIPDYKGHLDEYRQYTLNHEVGHEFGHGHEACPGKGKPAPVMQQQTFGLDGCTRNSWPFLHGKRYAGEPSP</sequence>
<feature type="compositionally biased region" description="Low complexity" evidence="1">
    <location>
        <begin position="468"/>
        <end position="477"/>
    </location>
</feature>
<feature type="compositionally biased region" description="Low complexity" evidence="1">
    <location>
        <begin position="11"/>
        <end position="21"/>
    </location>
</feature>
<evidence type="ECO:0000313" key="5">
    <source>
        <dbReference type="Proteomes" id="UP000198415"/>
    </source>
</evidence>
<feature type="compositionally biased region" description="Pro residues" evidence="1">
    <location>
        <begin position="262"/>
        <end position="273"/>
    </location>
</feature>
<protein>
    <recommendedName>
        <fullName evidence="3">DUF3152 domain-containing protein</fullName>
    </recommendedName>
</protein>
<keyword evidence="2" id="KW-0812">Transmembrane</keyword>
<dbReference type="AlphaFoldDB" id="A0A238XAV3"/>
<keyword evidence="5" id="KW-1185">Reference proteome</keyword>
<feature type="region of interest" description="Disordered" evidence="1">
    <location>
        <begin position="400"/>
        <end position="500"/>
    </location>
</feature>
<proteinExistence type="predicted"/>
<feature type="region of interest" description="Disordered" evidence="1">
    <location>
        <begin position="603"/>
        <end position="650"/>
    </location>
</feature>
<dbReference type="InterPro" id="IPR022603">
    <property type="entry name" value="DUF3152"/>
</dbReference>
<dbReference type="EMBL" id="FZNR01000003">
    <property type="protein sequence ID" value="SNR55009.1"/>
    <property type="molecule type" value="Genomic_DNA"/>
</dbReference>
<gene>
    <name evidence="4" type="ORF">SAMN06264365_103162</name>
</gene>
<feature type="compositionally biased region" description="Basic and acidic residues" evidence="1">
    <location>
        <begin position="24"/>
        <end position="39"/>
    </location>
</feature>
<organism evidence="4 5">
    <name type="scientific">Actinoplanes regularis</name>
    <dbReference type="NCBI Taxonomy" id="52697"/>
    <lineage>
        <taxon>Bacteria</taxon>
        <taxon>Bacillati</taxon>
        <taxon>Actinomycetota</taxon>
        <taxon>Actinomycetes</taxon>
        <taxon>Micromonosporales</taxon>
        <taxon>Micromonosporaceae</taxon>
        <taxon>Actinoplanes</taxon>
    </lineage>
</organism>
<evidence type="ECO:0000256" key="2">
    <source>
        <dbReference type="SAM" id="Phobius"/>
    </source>
</evidence>
<keyword evidence="2" id="KW-0472">Membrane</keyword>
<keyword evidence="2" id="KW-1133">Transmembrane helix</keyword>
<evidence type="ECO:0000259" key="3">
    <source>
        <dbReference type="Pfam" id="PF11350"/>
    </source>
</evidence>
<accession>A0A238XAV3</accession>
<dbReference type="RefSeq" id="WP_143232279.1">
    <property type="nucleotide sequence ID" value="NZ_FZNR01000003.1"/>
</dbReference>
<feature type="region of interest" description="Disordered" evidence="1">
    <location>
        <begin position="1"/>
        <end position="372"/>
    </location>
</feature>
<feature type="compositionally biased region" description="Polar residues" evidence="1">
    <location>
        <begin position="351"/>
        <end position="369"/>
    </location>
</feature>
<feature type="compositionally biased region" description="Low complexity" evidence="1">
    <location>
        <begin position="103"/>
        <end position="117"/>
    </location>
</feature>
<evidence type="ECO:0000313" key="4">
    <source>
        <dbReference type="EMBL" id="SNR55009.1"/>
    </source>
</evidence>
<feature type="compositionally biased region" description="Low complexity" evidence="1">
    <location>
        <begin position="485"/>
        <end position="500"/>
    </location>
</feature>
<evidence type="ECO:0000256" key="1">
    <source>
        <dbReference type="SAM" id="MobiDB-lite"/>
    </source>
</evidence>
<feature type="compositionally biased region" description="Pro residues" evidence="1">
    <location>
        <begin position="317"/>
        <end position="333"/>
    </location>
</feature>
<dbReference type="Pfam" id="PF11350">
    <property type="entry name" value="DUF3152"/>
    <property type="match status" value="1"/>
</dbReference>
<feature type="compositionally biased region" description="Low complexity" evidence="1">
    <location>
        <begin position="197"/>
        <end position="213"/>
    </location>
</feature>
<feature type="transmembrane region" description="Helical" evidence="2">
    <location>
        <begin position="577"/>
        <end position="594"/>
    </location>
</feature>
<feature type="compositionally biased region" description="Low complexity" evidence="1">
    <location>
        <begin position="40"/>
        <end position="57"/>
    </location>
</feature>
<dbReference type="SUPFAM" id="SSF55486">
    <property type="entry name" value="Metalloproteases ('zincins'), catalytic domain"/>
    <property type="match status" value="1"/>
</dbReference>
<feature type="region of interest" description="Disordered" evidence="1">
    <location>
        <begin position="515"/>
        <end position="544"/>
    </location>
</feature>
<dbReference type="Proteomes" id="UP000198415">
    <property type="component" value="Unassembled WGS sequence"/>
</dbReference>
<name>A0A238XAV3_9ACTN</name>